<dbReference type="EMBL" id="BAAAEJ010000003">
    <property type="protein sequence ID" value="GAA0382741.1"/>
    <property type="molecule type" value="Genomic_DNA"/>
</dbReference>
<evidence type="ECO:0000256" key="8">
    <source>
        <dbReference type="SAM" id="MobiDB-lite"/>
    </source>
</evidence>
<organism evidence="12 13">
    <name type="scientific">Brevundimonas terrae</name>
    <dbReference type="NCBI Taxonomy" id="363631"/>
    <lineage>
        <taxon>Bacteria</taxon>
        <taxon>Pseudomonadati</taxon>
        <taxon>Pseudomonadota</taxon>
        <taxon>Alphaproteobacteria</taxon>
        <taxon>Caulobacterales</taxon>
        <taxon>Caulobacteraceae</taxon>
        <taxon>Brevundimonas</taxon>
    </lineage>
</organism>
<dbReference type="Gene3D" id="2.40.170.20">
    <property type="entry name" value="TonB-dependent receptor, beta-barrel domain"/>
    <property type="match status" value="1"/>
</dbReference>
<dbReference type="Pfam" id="PF07715">
    <property type="entry name" value="Plug"/>
    <property type="match status" value="1"/>
</dbReference>
<keyword evidence="2" id="KW-0813">Transport</keyword>
<evidence type="ECO:0000256" key="5">
    <source>
        <dbReference type="ARBA" id="ARBA00022729"/>
    </source>
</evidence>
<comment type="caution">
    <text evidence="12">The sequence shown here is derived from an EMBL/GenBank/DDBJ whole genome shotgun (WGS) entry which is preliminary data.</text>
</comment>
<dbReference type="PANTHER" id="PTHR30069:SF29">
    <property type="entry name" value="HEMOGLOBIN AND HEMOGLOBIN-HAPTOGLOBIN-BINDING PROTEIN 1-RELATED"/>
    <property type="match status" value="1"/>
</dbReference>
<dbReference type="InterPro" id="IPR012910">
    <property type="entry name" value="Plug_dom"/>
</dbReference>
<dbReference type="InterPro" id="IPR041700">
    <property type="entry name" value="OMP_b-brl_3"/>
</dbReference>
<evidence type="ECO:0000256" key="1">
    <source>
        <dbReference type="ARBA" id="ARBA00004571"/>
    </source>
</evidence>
<feature type="domain" description="Outer membrane protein beta-barrel" evidence="11">
    <location>
        <begin position="320"/>
        <end position="722"/>
    </location>
</feature>
<feature type="chain" id="PRO_5047438276" evidence="9">
    <location>
        <begin position="24"/>
        <end position="744"/>
    </location>
</feature>
<sequence length="744" mass="81561">MNRLKTTLLTGAALVAISTPAWAQSSTQTPPQTPTQTPAPSKDTQEEPAKVEEVVVSAQTNGIRTSIDSISYILANDLQATTGSLADALRNVPSVDVDPQGNVSLRGNSSVTILVDGRPSGILSGEGRAQAIQQLPADQYARIEVMTNPSAAYSPEGGGGVINLITKPTAPRPGVQTTGSVRVNVGDNGRWNTGVSGSYQKDKLTLSGDLSYRSDANEFTFPSRRELLDAAGNVTSTTTVDQSSDTEQSGGFGRFSAEYKLTDRTQLTGEVRAMVFDIDPRNGGLYETRDANDNVTNAYTLSTGGNITIDNIGATARLLHRFDTEGHEWSNEVRYDKQGNDNEFLLHTRFAQPVSPDTYERMNTTVDTKTVGFTSAYVRPMAEGEKLRLGYELTYTSPDQDTQFRRGPSEAGLVLVPSLSNRFEGSQTVHALYSTYERALTPKLSAQAGLRLEQAEIEIDDLTGGLSASQDYFRAYPTGHLQYQLTEAQTLRASYSRRIQRPQLSQLNPFVSYQDPMRRNSGNPDLEPQETDAFEAMWQMRHGQSFYQATAYYRDTNKAFTDVASDIGNGIILTRPENLGSRSDLGLELSANGRLLPTLRYGASANVFQQKIDAAGIAGGRDREGTMVSGRLSLNWQPNDKDFIQLTGFWQGESLLAQGTREAGGMVNLGYRRKLTDKLSLNVTGRDLFNSFDNTVRYDTPAFRELNEQKINLRAFYIGLSWQLGSSPRRQPEQFDFSSGPTGS</sequence>
<accession>A0ABP3HWD5</accession>
<evidence type="ECO:0000256" key="6">
    <source>
        <dbReference type="ARBA" id="ARBA00023136"/>
    </source>
</evidence>
<name>A0ABP3HWD5_9CAUL</name>
<evidence type="ECO:0000259" key="10">
    <source>
        <dbReference type="Pfam" id="PF07715"/>
    </source>
</evidence>
<evidence type="ECO:0000256" key="2">
    <source>
        <dbReference type="ARBA" id="ARBA00022448"/>
    </source>
</evidence>
<keyword evidence="6" id="KW-0472">Membrane</keyword>
<keyword evidence="4" id="KW-0812">Transmembrane</keyword>
<comment type="subcellular location">
    <subcellularLocation>
        <location evidence="1">Cell outer membrane</location>
        <topology evidence="1">Multi-pass membrane protein</topology>
    </subcellularLocation>
</comment>
<keyword evidence="3" id="KW-1134">Transmembrane beta strand</keyword>
<dbReference type="SUPFAM" id="SSF56935">
    <property type="entry name" value="Porins"/>
    <property type="match status" value="1"/>
</dbReference>
<dbReference type="Gene3D" id="2.170.130.10">
    <property type="entry name" value="TonB-dependent receptor, plug domain"/>
    <property type="match status" value="1"/>
</dbReference>
<evidence type="ECO:0000256" key="3">
    <source>
        <dbReference type="ARBA" id="ARBA00022452"/>
    </source>
</evidence>
<reference evidence="13" key="1">
    <citation type="journal article" date="2019" name="Int. J. Syst. Evol. Microbiol.">
        <title>The Global Catalogue of Microorganisms (GCM) 10K type strain sequencing project: providing services to taxonomists for standard genome sequencing and annotation.</title>
        <authorList>
            <consortium name="The Broad Institute Genomics Platform"/>
            <consortium name="The Broad Institute Genome Sequencing Center for Infectious Disease"/>
            <person name="Wu L."/>
            <person name="Ma J."/>
        </authorList>
    </citation>
    <scope>NUCLEOTIDE SEQUENCE [LARGE SCALE GENOMIC DNA]</scope>
    <source>
        <strain evidence="13">JCM 13476</strain>
    </source>
</reference>
<dbReference type="Pfam" id="PF14905">
    <property type="entry name" value="OMP_b-brl_3"/>
    <property type="match status" value="1"/>
</dbReference>
<evidence type="ECO:0000256" key="9">
    <source>
        <dbReference type="SAM" id="SignalP"/>
    </source>
</evidence>
<dbReference type="PANTHER" id="PTHR30069">
    <property type="entry name" value="TONB-DEPENDENT OUTER MEMBRANE RECEPTOR"/>
    <property type="match status" value="1"/>
</dbReference>
<feature type="signal peptide" evidence="9">
    <location>
        <begin position="1"/>
        <end position="23"/>
    </location>
</feature>
<evidence type="ECO:0000313" key="13">
    <source>
        <dbReference type="Proteomes" id="UP001500791"/>
    </source>
</evidence>
<feature type="compositionally biased region" description="Low complexity" evidence="8">
    <location>
        <begin position="23"/>
        <end position="41"/>
    </location>
</feature>
<dbReference type="InterPro" id="IPR039426">
    <property type="entry name" value="TonB-dep_rcpt-like"/>
</dbReference>
<dbReference type="Proteomes" id="UP001500791">
    <property type="component" value="Unassembled WGS sequence"/>
</dbReference>
<feature type="domain" description="TonB-dependent receptor plug" evidence="10">
    <location>
        <begin position="66"/>
        <end position="161"/>
    </location>
</feature>
<gene>
    <name evidence="12" type="ORF">GCM10009093_07140</name>
</gene>
<keyword evidence="13" id="KW-1185">Reference proteome</keyword>
<protein>
    <submittedName>
        <fullName evidence="12">Outer membrane beta-barrel family protein</fullName>
    </submittedName>
</protein>
<evidence type="ECO:0000256" key="7">
    <source>
        <dbReference type="ARBA" id="ARBA00023237"/>
    </source>
</evidence>
<feature type="region of interest" description="Disordered" evidence="8">
    <location>
        <begin position="22"/>
        <end position="49"/>
    </location>
</feature>
<proteinExistence type="predicted"/>
<evidence type="ECO:0000313" key="12">
    <source>
        <dbReference type="EMBL" id="GAA0382741.1"/>
    </source>
</evidence>
<dbReference type="RefSeq" id="WP_167175083.1">
    <property type="nucleotide sequence ID" value="NZ_BAAAEJ010000003.1"/>
</dbReference>
<keyword evidence="5 9" id="KW-0732">Signal</keyword>
<evidence type="ECO:0000259" key="11">
    <source>
        <dbReference type="Pfam" id="PF14905"/>
    </source>
</evidence>
<dbReference type="InterPro" id="IPR037066">
    <property type="entry name" value="Plug_dom_sf"/>
</dbReference>
<dbReference type="InterPro" id="IPR036942">
    <property type="entry name" value="Beta-barrel_TonB_sf"/>
</dbReference>
<evidence type="ECO:0000256" key="4">
    <source>
        <dbReference type="ARBA" id="ARBA00022692"/>
    </source>
</evidence>
<keyword evidence="7" id="KW-0998">Cell outer membrane</keyword>